<evidence type="ECO:0000256" key="1">
    <source>
        <dbReference type="ARBA" id="ARBA00004141"/>
    </source>
</evidence>
<dbReference type="AlphaFoldDB" id="A0A565ART5"/>
<evidence type="ECO:0000313" key="7">
    <source>
        <dbReference type="EMBL" id="VVA91779.1"/>
    </source>
</evidence>
<feature type="transmembrane region" description="Helical" evidence="6">
    <location>
        <begin position="35"/>
        <end position="54"/>
    </location>
</feature>
<dbReference type="OrthoDB" id="1022359at2759"/>
<protein>
    <submittedName>
        <fullName evidence="7">Uncharacterized protein</fullName>
    </submittedName>
</protein>
<dbReference type="InterPro" id="IPR044991">
    <property type="entry name" value="TET_plant"/>
</dbReference>
<keyword evidence="8" id="KW-1185">Reference proteome</keyword>
<accession>A0A565ART5</accession>
<feature type="transmembrane region" description="Helical" evidence="6">
    <location>
        <begin position="61"/>
        <end position="80"/>
    </location>
</feature>
<organism evidence="7 8">
    <name type="scientific">Arabis nemorensis</name>
    <dbReference type="NCBI Taxonomy" id="586526"/>
    <lineage>
        <taxon>Eukaryota</taxon>
        <taxon>Viridiplantae</taxon>
        <taxon>Streptophyta</taxon>
        <taxon>Embryophyta</taxon>
        <taxon>Tracheophyta</taxon>
        <taxon>Spermatophyta</taxon>
        <taxon>Magnoliopsida</taxon>
        <taxon>eudicotyledons</taxon>
        <taxon>Gunneridae</taxon>
        <taxon>Pentapetalae</taxon>
        <taxon>rosids</taxon>
        <taxon>malvids</taxon>
        <taxon>Brassicales</taxon>
        <taxon>Brassicaceae</taxon>
        <taxon>Arabideae</taxon>
        <taxon>Arabis</taxon>
    </lineage>
</organism>
<dbReference type="EMBL" id="CABITT030000001">
    <property type="protein sequence ID" value="VVA91779.1"/>
    <property type="molecule type" value="Genomic_DNA"/>
</dbReference>
<proteinExistence type="inferred from homology"/>
<dbReference type="PANTHER" id="PTHR32191">
    <property type="entry name" value="TETRASPANIN-8-RELATED"/>
    <property type="match status" value="1"/>
</dbReference>
<keyword evidence="3 6" id="KW-0812">Transmembrane</keyword>
<evidence type="ECO:0000313" key="8">
    <source>
        <dbReference type="Proteomes" id="UP000489600"/>
    </source>
</evidence>
<keyword evidence="5 6" id="KW-0472">Membrane</keyword>
<name>A0A565ART5_9BRAS</name>
<comment type="caution">
    <text evidence="7">The sequence shown here is derived from an EMBL/GenBank/DDBJ whole genome shotgun (WGS) entry which is preliminary data.</text>
</comment>
<gene>
    <name evidence="7" type="ORF">ANE_LOCUS2224</name>
</gene>
<comment type="subcellular location">
    <subcellularLocation>
        <location evidence="1">Membrane</location>
        <topology evidence="1">Multi-pass membrane protein</topology>
    </subcellularLocation>
</comment>
<keyword evidence="4 6" id="KW-1133">Transmembrane helix</keyword>
<dbReference type="GO" id="GO:0009734">
    <property type="term" value="P:auxin-activated signaling pathway"/>
    <property type="evidence" value="ECO:0007669"/>
    <property type="project" value="InterPro"/>
</dbReference>
<comment type="similarity">
    <text evidence="2">Belongs to the tetraspanin (TM4SF) family.</text>
</comment>
<dbReference type="Proteomes" id="UP000489600">
    <property type="component" value="Unassembled WGS sequence"/>
</dbReference>
<evidence type="ECO:0000256" key="4">
    <source>
        <dbReference type="ARBA" id="ARBA00022989"/>
    </source>
</evidence>
<sequence>MATILLVCIGFTMIGTGLFYKSTVSHCIRETDSRFILIGLILLVFPQLGLYAICLRSKRIFTVYIYAMMLVLIVLGGYSLKCFLYNTTFGIAKNPAEETRTAKQLVGRLVPASKLASVTDCIIHNHDCNFNASKNSNVWKFCCAQPKGCGAKTMFGKAGEWSWKHQHIENEVPEECSYQYCLSCRGCQLSILKAIVQQWKYLSRYCYPCLFLVSLSLAISKSIIDTLDEPDEFRGSYS</sequence>
<evidence type="ECO:0000256" key="3">
    <source>
        <dbReference type="ARBA" id="ARBA00022692"/>
    </source>
</evidence>
<dbReference type="GO" id="GO:0016020">
    <property type="term" value="C:membrane"/>
    <property type="evidence" value="ECO:0007669"/>
    <property type="project" value="UniProtKB-SubCell"/>
</dbReference>
<reference evidence="7" key="1">
    <citation type="submission" date="2019-07" db="EMBL/GenBank/DDBJ databases">
        <authorList>
            <person name="Dittberner H."/>
        </authorList>
    </citation>
    <scope>NUCLEOTIDE SEQUENCE [LARGE SCALE GENOMIC DNA]</scope>
</reference>
<evidence type="ECO:0000256" key="5">
    <source>
        <dbReference type="ARBA" id="ARBA00023136"/>
    </source>
</evidence>
<evidence type="ECO:0000256" key="2">
    <source>
        <dbReference type="ARBA" id="ARBA00006840"/>
    </source>
</evidence>
<evidence type="ECO:0000256" key="6">
    <source>
        <dbReference type="SAM" id="Phobius"/>
    </source>
</evidence>